<evidence type="ECO:0000256" key="1">
    <source>
        <dbReference type="SAM" id="Phobius"/>
    </source>
</evidence>
<accession>A0A8C4R190</accession>
<reference evidence="2" key="2">
    <citation type="submission" date="2025-09" db="UniProtKB">
        <authorList>
            <consortium name="Ensembl"/>
        </authorList>
    </citation>
    <scope>IDENTIFICATION</scope>
</reference>
<keyword evidence="1" id="KW-0812">Transmembrane</keyword>
<evidence type="ECO:0000313" key="2">
    <source>
        <dbReference type="Ensembl" id="ENSEBUP00000023620.1"/>
    </source>
</evidence>
<evidence type="ECO:0000313" key="3">
    <source>
        <dbReference type="Proteomes" id="UP000694388"/>
    </source>
</evidence>
<dbReference type="Ensembl" id="ENSEBUT00000024196.1">
    <property type="protein sequence ID" value="ENSEBUP00000023620.1"/>
    <property type="gene ID" value="ENSEBUG00000014555.1"/>
</dbReference>
<reference evidence="2" key="1">
    <citation type="submission" date="2025-08" db="UniProtKB">
        <authorList>
            <consortium name="Ensembl"/>
        </authorList>
    </citation>
    <scope>IDENTIFICATION</scope>
</reference>
<dbReference type="AlphaFoldDB" id="A0A8C4R190"/>
<feature type="transmembrane region" description="Helical" evidence="1">
    <location>
        <begin position="40"/>
        <end position="59"/>
    </location>
</feature>
<keyword evidence="1" id="KW-0472">Membrane</keyword>
<organism evidence="2 3">
    <name type="scientific">Eptatretus burgeri</name>
    <name type="common">Inshore hagfish</name>
    <dbReference type="NCBI Taxonomy" id="7764"/>
    <lineage>
        <taxon>Eukaryota</taxon>
        <taxon>Metazoa</taxon>
        <taxon>Chordata</taxon>
        <taxon>Craniata</taxon>
        <taxon>Vertebrata</taxon>
        <taxon>Cyclostomata</taxon>
        <taxon>Myxini</taxon>
        <taxon>Myxiniformes</taxon>
        <taxon>Myxinidae</taxon>
        <taxon>Eptatretinae</taxon>
        <taxon>Eptatretus</taxon>
    </lineage>
</organism>
<dbReference type="Proteomes" id="UP000694388">
    <property type="component" value="Unplaced"/>
</dbReference>
<proteinExistence type="predicted"/>
<keyword evidence="3" id="KW-1185">Reference proteome</keyword>
<sequence length="80" mass="8815">MPLMDGKEVVGVTGGGGKRVVRRVVRKVVEGGSLLRSPSVWCLLLALTFTWSAVAVVMFEVVDVHDFLGESWKEKTQKLE</sequence>
<name>A0A8C4R190_EPTBU</name>
<keyword evidence="1" id="KW-1133">Transmembrane helix</keyword>
<protein>
    <submittedName>
        <fullName evidence="2">Uncharacterized protein</fullName>
    </submittedName>
</protein>